<dbReference type="SUPFAM" id="SSF54928">
    <property type="entry name" value="RNA-binding domain, RBD"/>
    <property type="match status" value="1"/>
</dbReference>
<organism evidence="3 4">
    <name type="scientific">Durusdinium trenchii</name>
    <dbReference type="NCBI Taxonomy" id="1381693"/>
    <lineage>
        <taxon>Eukaryota</taxon>
        <taxon>Sar</taxon>
        <taxon>Alveolata</taxon>
        <taxon>Dinophyceae</taxon>
        <taxon>Suessiales</taxon>
        <taxon>Symbiodiniaceae</taxon>
        <taxon>Durusdinium</taxon>
    </lineage>
</organism>
<dbReference type="Pfam" id="PF00076">
    <property type="entry name" value="RRM_1"/>
    <property type="match status" value="1"/>
</dbReference>
<dbReference type="CDD" id="cd00590">
    <property type="entry name" value="RRM_SF"/>
    <property type="match status" value="1"/>
</dbReference>
<dbReference type="Gene3D" id="3.30.70.330">
    <property type="match status" value="1"/>
</dbReference>
<dbReference type="InterPro" id="IPR035979">
    <property type="entry name" value="RBD_domain_sf"/>
</dbReference>
<evidence type="ECO:0000256" key="1">
    <source>
        <dbReference type="SAM" id="MobiDB-lite"/>
    </source>
</evidence>
<evidence type="ECO:0000313" key="4">
    <source>
        <dbReference type="Proteomes" id="UP001642464"/>
    </source>
</evidence>
<evidence type="ECO:0000313" key="3">
    <source>
        <dbReference type="EMBL" id="CAK9029322.1"/>
    </source>
</evidence>
<dbReference type="Proteomes" id="UP001642464">
    <property type="component" value="Unassembled WGS sequence"/>
</dbReference>
<protein>
    <submittedName>
        <fullName evidence="3">RRM domain-containing protein</fullName>
    </submittedName>
</protein>
<sequence>PTPNFKGLSKLAEAPPPPPMPSQESPSRSTELQRAVDSGGSPPPPQFGSWETVPALRNPSCRRVKVYNLMKSVRPRDVKSLFEKYVGPIEGDCNVSDCVGTIHFVSAEHAQMAVEKYNGGILEMSTERRKGEEEHITLTATPWGQDAAHLRGSIEELLWPLADSQLRRGDGWLTLFRVSKAKEAKRTEQQESHQVDYKGSILTVRLEEAVPDQEGIVIQGGPMVL</sequence>
<proteinExistence type="predicted"/>
<keyword evidence="4" id="KW-1185">Reference proteome</keyword>
<dbReference type="EMBL" id="CAXAMM010012581">
    <property type="protein sequence ID" value="CAK9029322.1"/>
    <property type="molecule type" value="Genomic_DNA"/>
</dbReference>
<dbReference type="InterPro" id="IPR000504">
    <property type="entry name" value="RRM_dom"/>
</dbReference>
<feature type="domain" description="RRM" evidence="2">
    <location>
        <begin position="65"/>
        <end position="122"/>
    </location>
</feature>
<evidence type="ECO:0000259" key="2">
    <source>
        <dbReference type="Pfam" id="PF00076"/>
    </source>
</evidence>
<reference evidence="3 4" key="1">
    <citation type="submission" date="2024-02" db="EMBL/GenBank/DDBJ databases">
        <authorList>
            <person name="Chen Y."/>
            <person name="Shah S."/>
            <person name="Dougan E. K."/>
            <person name="Thang M."/>
            <person name="Chan C."/>
        </authorList>
    </citation>
    <scope>NUCLEOTIDE SEQUENCE [LARGE SCALE GENOMIC DNA]</scope>
</reference>
<accession>A0ABP0KR25</accession>
<feature type="non-terminal residue" evidence="3">
    <location>
        <position position="1"/>
    </location>
</feature>
<comment type="caution">
    <text evidence="3">The sequence shown here is derived from an EMBL/GenBank/DDBJ whole genome shotgun (WGS) entry which is preliminary data.</text>
</comment>
<gene>
    <name evidence="3" type="ORF">SCF082_LOCUS18738</name>
</gene>
<feature type="region of interest" description="Disordered" evidence="1">
    <location>
        <begin position="1"/>
        <end position="54"/>
    </location>
</feature>
<name>A0ABP0KR25_9DINO</name>
<dbReference type="InterPro" id="IPR012677">
    <property type="entry name" value="Nucleotide-bd_a/b_plait_sf"/>
</dbReference>